<protein>
    <recommendedName>
        <fullName evidence="3">Prepilin-type N-terminal cleavage/methylation domain-containing protein</fullName>
    </recommendedName>
</protein>
<sequence length="411" mass="43118">MSARRPCHRVAGNGLLAVLLLSALLSAAGLLAQGELRILAESRAQARSVEALSQAREALIGYAISYAERHPGEGHGHLPCPDAGNSGSSTLGACGARSIPSLGRLPWRTLALPELRDGWHECLWYAVAGSVKNNPKPLVLNWDSPGQFGLFDRAGRQIAAAGPDSLAIAVIIAPGAALTGQIRINTGAGPCPGSASAIDDLPAFLDGGNSLVVPSDFRQGGTADVAGNDVLAWIGIDDIHDALRRRHDHADRIEQIGARAATALDAALASPDFIATHLTAAAGGLVATGPLPLATVLALPGEHAVAHDNWRDQFRIAACIDGSPCVTVRDTDSDTLHLCRAALLFGGERIREGPERQRRTTTAEREDAAQYLEGDNAHNYASGIPRFAGAPLFRTIDPRLPATQDVVRCIP</sequence>
<dbReference type="RefSeq" id="WP_048708246.1">
    <property type="nucleotide sequence ID" value="NZ_CP014646.1"/>
</dbReference>
<accession>A0A127K9N2</accession>
<evidence type="ECO:0008006" key="3">
    <source>
        <dbReference type="Google" id="ProtNLM"/>
    </source>
</evidence>
<gene>
    <name evidence="1" type="ORF">AC731_017975</name>
</gene>
<proteinExistence type="predicted"/>
<evidence type="ECO:0000313" key="1">
    <source>
        <dbReference type="EMBL" id="AMO38666.1"/>
    </source>
</evidence>
<dbReference type="Proteomes" id="UP000036902">
    <property type="component" value="Chromosome"/>
</dbReference>
<evidence type="ECO:0000313" key="2">
    <source>
        <dbReference type="Proteomes" id="UP000036902"/>
    </source>
</evidence>
<dbReference type="AlphaFoldDB" id="A0A127K9N2"/>
<dbReference type="STRING" id="1134435.AC731_017975"/>
<dbReference type="KEGG" id="thu:AC731_017975"/>
<name>A0A127K9N2_9RHOO</name>
<dbReference type="EMBL" id="CP014646">
    <property type="protein sequence ID" value="AMO38666.1"/>
    <property type="molecule type" value="Genomic_DNA"/>
</dbReference>
<reference evidence="2" key="1">
    <citation type="submission" date="2016-03" db="EMBL/GenBank/DDBJ databases">
        <authorList>
            <person name="Ma C."/>
            <person name="Zhou S."/>
            <person name="Yang G."/>
        </authorList>
    </citation>
    <scope>NUCLEOTIDE SEQUENCE [LARGE SCALE GENOMIC DNA]</scope>
    <source>
        <strain evidence="2">SgZ-1</strain>
    </source>
</reference>
<organism evidence="1 2">
    <name type="scientific">Thauera humireducens</name>
    <dbReference type="NCBI Taxonomy" id="1134435"/>
    <lineage>
        <taxon>Bacteria</taxon>
        <taxon>Pseudomonadati</taxon>
        <taxon>Pseudomonadota</taxon>
        <taxon>Betaproteobacteria</taxon>
        <taxon>Rhodocyclales</taxon>
        <taxon>Zoogloeaceae</taxon>
        <taxon>Thauera</taxon>
    </lineage>
</organism>
<keyword evidence="2" id="KW-1185">Reference proteome</keyword>